<dbReference type="VEuPathDB" id="MicrosporidiaDB:VCUG_01937"/>
<evidence type="ECO:0000256" key="1">
    <source>
        <dbReference type="SAM" id="MobiDB-lite"/>
    </source>
</evidence>
<gene>
    <name evidence="3" type="ORF">VCUG_01937</name>
</gene>
<sequence length="429" mass="46915">MITHCSITTNIFTFALNIYQLAVILAKTYYRSIVMTPRMKVCACMHVVYNVLSGVYALCSVVMVCYDGLYFLRYCCEYVQMVIVLLVVEVGKEKRVLGERGMSGSVGGVSGGLGGVSGGVGGVSGGLGRNVKKSKGVKNSKGVKKGMKRGLKQSDQHLKQSGEVERGENAKDDQELVIKVEGRANNGEEAIDEIKDVVVDRTGGDENVKRMHREDAERVVVPGTEEDDARMGTAFEDGISAINNFTTESYGVGIRNAFTGGAHRFDGTTYDSTYRNSSAPHHHPAPYRTARASTTDLPLIPLTFTTTTSVLLSIACIYFKNLPTLLNVVASTLITCNLLFFLLLNCVYRASAMNALSTVLFIIAEVLSTFIQVKVLRKSIFLDILTCTNVFAMVTQFKSVEHVLFSGSERIPFYTALMPENYDDSARGK</sequence>
<dbReference type="HOGENOM" id="CLU_639681_0_0_1"/>
<name>L2GSF4_VAVCU</name>
<keyword evidence="2" id="KW-0472">Membrane</keyword>
<feature type="transmembrane region" description="Helical" evidence="2">
    <location>
        <begin position="6"/>
        <end position="26"/>
    </location>
</feature>
<evidence type="ECO:0000256" key="2">
    <source>
        <dbReference type="SAM" id="Phobius"/>
    </source>
</evidence>
<accession>L2GSF4</accession>
<feature type="transmembrane region" description="Helical" evidence="2">
    <location>
        <begin position="47"/>
        <end position="72"/>
    </location>
</feature>
<feature type="compositionally biased region" description="Basic and acidic residues" evidence="1">
    <location>
        <begin position="152"/>
        <end position="172"/>
    </location>
</feature>
<feature type="transmembrane region" description="Helical" evidence="2">
    <location>
        <begin position="299"/>
        <end position="318"/>
    </location>
</feature>
<reference evidence="4" key="1">
    <citation type="submission" date="2011-03" db="EMBL/GenBank/DDBJ databases">
        <title>The genome sequence of Vavraia culicis strain floridensis.</title>
        <authorList>
            <consortium name="The Broad Institute Genome Sequencing Platform"/>
            <person name="Cuomo C."/>
            <person name="Becnel J."/>
            <person name="Sanscrainte N."/>
            <person name="Young S.K."/>
            <person name="Zeng Q."/>
            <person name="Gargeya S."/>
            <person name="Fitzgerald M."/>
            <person name="Haas B."/>
            <person name="Abouelleil A."/>
            <person name="Alvarado L."/>
            <person name="Arachchi H.M."/>
            <person name="Berlin A."/>
            <person name="Chapman S.B."/>
            <person name="Gearin G."/>
            <person name="Goldberg J."/>
            <person name="Griggs A."/>
            <person name="Gujja S."/>
            <person name="Hansen M."/>
            <person name="Heiman D."/>
            <person name="Howarth C."/>
            <person name="Larimer J."/>
            <person name="Lui A."/>
            <person name="MacDonald P.J.P."/>
            <person name="McCowen C."/>
            <person name="Montmayeur A."/>
            <person name="Murphy C."/>
            <person name="Neiman D."/>
            <person name="Pearson M."/>
            <person name="Priest M."/>
            <person name="Roberts A."/>
            <person name="Saif S."/>
            <person name="Shea T."/>
            <person name="Sisk P."/>
            <person name="Stolte C."/>
            <person name="Sykes S."/>
            <person name="Wortman J."/>
            <person name="Nusbaum C."/>
            <person name="Birren B."/>
        </authorList>
    </citation>
    <scope>NUCLEOTIDE SEQUENCE [LARGE SCALE GENOMIC DNA]</scope>
    <source>
        <strain evidence="4">floridensis</strain>
    </source>
</reference>
<feature type="region of interest" description="Disordered" evidence="1">
    <location>
        <begin position="125"/>
        <end position="172"/>
    </location>
</feature>
<organism evidence="3 4">
    <name type="scientific">Vavraia culicis (isolate floridensis)</name>
    <name type="common">Microsporidian parasite</name>
    <dbReference type="NCBI Taxonomy" id="948595"/>
    <lineage>
        <taxon>Eukaryota</taxon>
        <taxon>Fungi</taxon>
        <taxon>Fungi incertae sedis</taxon>
        <taxon>Microsporidia</taxon>
        <taxon>Pleistophoridae</taxon>
        <taxon>Vavraia</taxon>
    </lineage>
</organism>
<evidence type="ECO:0000313" key="4">
    <source>
        <dbReference type="Proteomes" id="UP000011081"/>
    </source>
</evidence>
<dbReference type="OrthoDB" id="10360901at2759"/>
<dbReference type="Proteomes" id="UP000011081">
    <property type="component" value="Unassembled WGS sequence"/>
</dbReference>
<keyword evidence="2" id="KW-0812">Transmembrane</keyword>
<keyword evidence="2" id="KW-1133">Transmembrane helix</keyword>
<keyword evidence="4" id="KW-1185">Reference proteome</keyword>
<dbReference type="RefSeq" id="XP_008074951.1">
    <property type="nucleotide sequence ID" value="XM_008076760.1"/>
</dbReference>
<feature type="transmembrane region" description="Helical" evidence="2">
    <location>
        <begin position="350"/>
        <end position="371"/>
    </location>
</feature>
<feature type="transmembrane region" description="Helical" evidence="2">
    <location>
        <begin position="325"/>
        <end position="344"/>
    </location>
</feature>
<protein>
    <submittedName>
        <fullName evidence="3">Uncharacterized protein</fullName>
    </submittedName>
</protein>
<evidence type="ECO:0000313" key="3">
    <source>
        <dbReference type="EMBL" id="ELA46559.1"/>
    </source>
</evidence>
<proteinExistence type="predicted"/>
<dbReference type="EMBL" id="GL877440">
    <property type="protein sequence ID" value="ELA46559.1"/>
    <property type="molecule type" value="Genomic_DNA"/>
</dbReference>
<dbReference type="OMA" id="LMPENYD"/>
<dbReference type="InParanoid" id="L2GSF4"/>
<dbReference type="AlphaFoldDB" id="L2GSF4"/>
<feature type="compositionally biased region" description="Basic residues" evidence="1">
    <location>
        <begin position="130"/>
        <end position="151"/>
    </location>
</feature>
<dbReference type="GeneID" id="19879806"/>